<evidence type="ECO:0000313" key="1">
    <source>
        <dbReference type="EMBL" id="CAK7350005.1"/>
    </source>
</evidence>
<evidence type="ECO:0000313" key="2">
    <source>
        <dbReference type="Proteomes" id="UP001314170"/>
    </source>
</evidence>
<dbReference type="EMBL" id="CAWUPB010001179">
    <property type="protein sequence ID" value="CAK7350005.1"/>
    <property type="molecule type" value="Genomic_DNA"/>
</dbReference>
<gene>
    <name evidence="1" type="ORF">DCAF_LOCUS22729</name>
</gene>
<organism evidence="1 2">
    <name type="scientific">Dovyalis caffra</name>
    <dbReference type="NCBI Taxonomy" id="77055"/>
    <lineage>
        <taxon>Eukaryota</taxon>
        <taxon>Viridiplantae</taxon>
        <taxon>Streptophyta</taxon>
        <taxon>Embryophyta</taxon>
        <taxon>Tracheophyta</taxon>
        <taxon>Spermatophyta</taxon>
        <taxon>Magnoliopsida</taxon>
        <taxon>eudicotyledons</taxon>
        <taxon>Gunneridae</taxon>
        <taxon>Pentapetalae</taxon>
        <taxon>rosids</taxon>
        <taxon>fabids</taxon>
        <taxon>Malpighiales</taxon>
        <taxon>Salicaceae</taxon>
        <taxon>Flacourtieae</taxon>
        <taxon>Dovyalis</taxon>
    </lineage>
</organism>
<dbReference type="Proteomes" id="UP001314170">
    <property type="component" value="Unassembled WGS sequence"/>
</dbReference>
<keyword evidence="2" id="KW-1185">Reference proteome</keyword>
<sequence length="110" mass="12870">TTDLPSNSFLPFFWNKPLDRESPGLASSSGLASYQYSLCALSPYPQVKRCEKWDGCWRWKGDQVYKQLRPICREHYIRTEISRRQFLIEFVSEGMLPIGPQFQVDHVPNE</sequence>
<comment type="caution">
    <text evidence="1">The sequence shown here is derived from an EMBL/GenBank/DDBJ whole genome shotgun (WGS) entry which is preliminary data.</text>
</comment>
<accession>A0AAV1SFF8</accession>
<dbReference type="AlphaFoldDB" id="A0AAV1SFF8"/>
<name>A0AAV1SFF8_9ROSI</name>
<proteinExistence type="predicted"/>
<reference evidence="1 2" key="1">
    <citation type="submission" date="2024-01" db="EMBL/GenBank/DDBJ databases">
        <authorList>
            <person name="Waweru B."/>
        </authorList>
    </citation>
    <scope>NUCLEOTIDE SEQUENCE [LARGE SCALE GENOMIC DNA]</scope>
</reference>
<protein>
    <submittedName>
        <fullName evidence="1">Uncharacterized protein</fullName>
    </submittedName>
</protein>
<feature type="non-terminal residue" evidence="1">
    <location>
        <position position="1"/>
    </location>
</feature>